<keyword evidence="1" id="KW-0645">Protease</keyword>
<keyword evidence="3" id="KW-0472">Membrane</keyword>
<reference evidence="5 6" key="1">
    <citation type="submission" date="2012-05" db="EMBL/GenBank/DDBJ databases">
        <title>Finished chromosome of genome of Chamaesiphon sp. PCC 6605.</title>
        <authorList>
            <consortium name="US DOE Joint Genome Institute"/>
            <person name="Gugger M."/>
            <person name="Coursin T."/>
            <person name="Rippka R."/>
            <person name="Tandeau De Marsac N."/>
            <person name="Huntemann M."/>
            <person name="Wei C.-L."/>
            <person name="Han J."/>
            <person name="Detter J.C."/>
            <person name="Han C."/>
            <person name="Tapia R."/>
            <person name="Chen A."/>
            <person name="Kyrpides N."/>
            <person name="Mavromatis K."/>
            <person name="Markowitz V."/>
            <person name="Szeto E."/>
            <person name="Ivanova N."/>
            <person name="Pagani I."/>
            <person name="Pati A."/>
            <person name="Goodwin L."/>
            <person name="Nordberg H.P."/>
            <person name="Cantor M.N."/>
            <person name="Hua S.X."/>
            <person name="Woyke T."/>
            <person name="Kerfeld C.A."/>
        </authorList>
    </citation>
    <scope>NUCLEOTIDE SEQUENCE [LARGE SCALE GENOMIC DNA]</scope>
    <source>
        <strain evidence="6">ATCC 27169 / PCC 6605</strain>
    </source>
</reference>
<dbReference type="PROSITE" id="PS51257">
    <property type="entry name" value="PROKAR_LIPOPROTEIN"/>
    <property type="match status" value="1"/>
</dbReference>
<evidence type="ECO:0000259" key="4">
    <source>
        <dbReference type="Pfam" id="PF06480"/>
    </source>
</evidence>
<name>K9UKY6_CHAP6</name>
<organism evidence="5 6">
    <name type="scientific">Chamaesiphon minutus (strain ATCC 27169 / PCC 6605)</name>
    <dbReference type="NCBI Taxonomy" id="1173020"/>
    <lineage>
        <taxon>Bacteria</taxon>
        <taxon>Bacillati</taxon>
        <taxon>Cyanobacteriota</taxon>
        <taxon>Cyanophyceae</taxon>
        <taxon>Gomontiellales</taxon>
        <taxon>Chamaesiphonaceae</taxon>
        <taxon>Chamaesiphon</taxon>
    </lineage>
</organism>
<dbReference type="AlphaFoldDB" id="K9UKY6"/>
<dbReference type="STRING" id="1173020.Cha6605_4576"/>
<evidence type="ECO:0000256" key="1">
    <source>
        <dbReference type="ARBA" id="ARBA00022670"/>
    </source>
</evidence>
<feature type="transmembrane region" description="Helical" evidence="3">
    <location>
        <begin position="20"/>
        <end position="40"/>
    </location>
</feature>
<dbReference type="InterPro" id="IPR011546">
    <property type="entry name" value="Pept_M41_FtsH_extracell"/>
</dbReference>
<dbReference type="eggNOG" id="COG0465">
    <property type="taxonomic scope" value="Bacteria"/>
</dbReference>
<evidence type="ECO:0000256" key="3">
    <source>
        <dbReference type="SAM" id="Phobius"/>
    </source>
</evidence>
<dbReference type="GO" id="GO:0016020">
    <property type="term" value="C:membrane"/>
    <property type="evidence" value="ECO:0007669"/>
    <property type="project" value="InterPro"/>
</dbReference>
<feature type="domain" description="Peptidase M41 FtsH extracellular" evidence="4">
    <location>
        <begin position="25"/>
        <end position="110"/>
    </location>
</feature>
<dbReference type="Gene3D" id="3.30.720.210">
    <property type="match status" value="1"/>
</dbReference>
<dbReference type="KEGG" id="cmp:Cha6605_4576"/>
<dbReference type="OrthoDB" id="583620at2"/>
<protein>
    <recommendedName>
        <fullName evidence="4">Peptidase M41 FtsH extracellular domain-containing protein</fullName>
    </recommendedName>
</protein>
<dbReference type="Pfam" id="PF06480">
    <property type="entry name" value="FtsH_ext"/>
    <property type="match status" value="1"/>
</dbReference>
<keyword evidence="3" id="KW-0812">Transmembrane</keyword>
<keyword evidence="2" id="KW-0378">Hydrolase</keyword>
<evidence type="ECO:0000313" key="5">
    <source>
        <dbReference type="EMBL" id="AFY95495.1"/>
    </source>
</evidence>
<accession>K9UKY6</accession>
<dbReference type="Proteomes" id="UP000010366">
    <property type="component" value="Chromosome"/>
</dbReference>
<dbReference type="GO" id="GO:0008270">
    <property type="term" value="F:zinc ion binding"/>
    <property type="evidence" value="ECO:0007669"/>
    <property type="project" value="InterPro"/>
</dbReference>
<keyword evidence="3" id="KW-1133">Transmembrane helix</keyword>
<dbReference type="HOGENOM" id="CLU_2068901_0_0_3"/>
<evidence type="ECO:0000256" key="2">
    <source>
        <dbReference type="ARBA" id="ARBA00022801"/>
    </source>
</evidence>
<dbReference type="RefSeq" id="WP_015161594.1">
    <property type="nucleotide sequence ID" value="NC_019697.1"/>
</dbReference>
<proteinExistence type="predicted"/>
<dbReference type="GO" id="GO:0004176">
    <property type="term" value="F:ATP-dependent peptidase activity"/>
    <property type="evidence" value="ECO:0007669"/>
    <property type="project" value="InterPro"/>
</dbReference>
<sequence>MHSEKNLDRANRNLNIRSYLQWVSIWTIAIGTSACVTTFFEKSDSVANTLTYPEFIAKVKQKKIEKISISNDRTQALVQAKDGEKTIVKLSPDDPQLINILTENVVKIYVIPAKDFNK</sequence>
<dbReference type="GO" id="GO:0006508">
    <property type="term" value="P:proteolysis"/>
    <property type="evidence" value="ECO:0007669"/>
    <property type="project" value="UniProtKB-KW"/>
</dbReference>
<dbReference type="GO" id="GO:0005524">
    <property type="term" value="F:ATP binding"/>
    <property type="evidence" value="ECO:0007669"/>
    <property type="project" value="InterPro"/>
</dbReference>
<keyword evidence="6" id="KW-1185">Reference proteome</keyword>
<dbReference type="EMBL" id="CP003600">
    <property type="protein sequence ID" value="AFY95495.1"/>
    <property type="molecule type" value="Genomic_DNA"/>
</dbReference>
<evidence type="ECO:0000313" key="6">
    <source>
        <dbReference type="Proteomes" id="UP000010366"/>
    </source>
</evidence>
<gene>
    <name evidence="5" type="ORF">Cha6605_4576</name>
</gene>
<dbReference type="GO" id="GO:0004222">
    <property type="term" value="F:metalloendopeptidase activity"/>
    <property type="evidence" value="ECO:0007669"/>
    <property type="project" value="InterPro"/>
</dbReference>